<evidence type="ECO:0000259" key="9">
    <source>
        <dbReference type="Pfam" id="PF01432"/>
    </source>
</evidence>
<keyword evidence="3 7" id="KW-0479">Metal-binding</keyword>
<protein>
    <submittedName>
        <fullName evidence="10">M3 family metallopeptidase</fullName>
    </submittedName>
</protein>
<comment type="caution">
    <text evidence="10">The sequence shown here is derived from an EMBL/GenBank/DDBJ whole genome shotgun (WGS) entry which is preliminary data.</text>
</comment>
<organism evidence="10 11">
    <name type="scientific">Massilia aerilata</name>
    <dbReference type="NCBI Taxonomy" id="453817"/>
    <lineage>
        <taxon>Bacteria</taxon>
        <taxon>Pseudomonadati</taxon>
        <taxon>Pseudomonadota</taxon>
        <taxon>Betaproteobacteria</taxon>
        <taxon>Burkholderiales</taxon>
        <taxon>Oxalobacteraceae</taxon>
        <taxon>Telluria group</taxon>
        <taxon>Massilia</taxon>
    </lineage>
</organism>
<comment type="cofactor">
    <cofactor evidence="7">
        <name>Zn(2+)</name>
        <dbReference type="ChEBI" id="CHEBI:29105"/>
    </cofactor>
    <text evidence="7">Binds 1 zinc ion.</text>
</comment>
<feature type="domain" description="Peptidase M3A/M3B catalytic" evidence="9">
    <location>
        <begin position="268"/>
        <end position="718"/>
    </location>
</feature>
<dbReference type="Gene3D" id="1.10.1370.40">
    <property type="match status" value="1"/>
</dbReference>
<evidence type="ECO:0000256" key="6">
    <source>
        <dbReference type="ARBA" id="ARBA00023049"/>
    </source>
</evidence>
<keyword evidence="2 7" id="KW-0645">Protease</keyword>
<dbReference type="InterPro" id="IPR034005">
    <property type="entry name" value="M3A_DCP"/>
</dbReference>
<dbReference type="Proteomes" id="UP001596086">
    <property type="component" value="Unassembled WGS sequence"/>
</dbReference>
<keyword evidence="6 7" id="KW-0482">Metalloprotease</keyword>
<dbReference type="EMBL" id="JBHSMZ010000026">
    <property type="protein sequence ID" value="MFC5551923.1"/>
    <property type="molecule type" value="Genomic_DNA"/>
</dbReference>
<dbReference type="PANTHER" id="PTHR43660:SF1">
    <property type="entry name" value="DIPEPTIDYL CARBOXYPEPTIDASE"/>
    <property type="match status" value="1"/>
</dbReference>
<keyword evidence="4 7" id="KW-0378">Hydrolase</keyword>
<dbReference type="InterPro" id="IPR045090">
    <property type="entry name" value="Pept_M3A_M3B"/>
</dbReference>
<dbReference type="Gene3D" id="3.40.390.10">
    <property type="entry name" value="Collagenase (Catalytic Domain)"/>
    <property type="match status" value="1"/>
</dbReference>
<gene>
    <name evidence="10" type="ORF">ACFPO9_25685</name>
</gene>
<feature type="signal peptide" evidence="8">
    <location>
        <begin position="1"/>
        <end position="26"/>
    </location>
</feature>
<dbReference type="InterPro" id="IPR024077">
    <property type="entry name" value="Neurolysin/TOP_dom2"/>
</dbReference>
<dbReference type="Pfam" id="PF01432">
    <property type="entry name" value="Peptidase_M3"/>
    <property type="match status" value="1"/>
</dbReference>
<comment type="similarity">
    <text evidence="1 7">Belongs to the peptidase M3 family.</text>
</comment>
<evidence type="ECO:0000256" key="8">
    <source>
        <dbReference type="SAM" id="SignalP"/>
    </source>
</evidence>
<dbReference type="SUPFAM" id="SSF55486">
    <property type="entry name" value="Metalloproteases ('zincins'), catalytic domain"/>
    <property type="match status" value="1"/>
</dbReference>
<proteinExistence type="inferred from homology"/>
<keyword evidence="5 7" id="KW-0862">Zinc</keyword>
<dbReference type="PANTHER" id="PTHR43660">
    <property type="entry name" value="DIPEPTIDYL CARBOXYPEPTIDASE"/>
    <property type="match status" value="1"/>
</dbReference>
<dbReference type="RefSeq" id="WP_379776803.1">
    <property type="nucleotide sequence ID" value="NZ_JBHSMZ010000026.1"/>
</dbReference>
<dbReference type="InterPro" id="IPR024079">
    <property type="entry name" value="MetalloPept_cat_dom_sf"/>
</dbReference>
<evidence type="ECO:0000256" key="1">
    <source>
        <dbReference type="ARBA" id="ARBA00006040"/>
    </source>
</evidence>
<evidence type="ECO:0000256" key="7">
    <source>
        <dbReference type="RuleBase" id="RU003435"/>
    </source>
</evidence>
<evidence type="ECO:0000313" key="10">
    <source>
        <dbReference type="EMBL" id="MFC5551923.1"/>
    </source>
</evidence>
<feature type="chain" id="PRO_5045771213" evidence="8">
    <location>
        <begin position="27"/>
        <end position="724"/>
    </location>
</feature>
<evidence type="ECO:0000256" key="4">
    <source>
        <dbReference type="ARBA" id="ARBA00022801"/>
    </source>
</evidence>
<evidence type="ECO:0000256" key="2">
    <source>
        <dbReference type="ARBA" id="ARBA00022670"/>
    </source>
</evidence>
<dbReference type="CDD" id="cd06456">
    <property type="entry name" value="M3A_DCP"/>
    <property type="match status" value="1"/>
</dbReference>
<name>A0ABW0S4I7_9BURK</name>
<keyword evidence="11" id="KW-1185">Reference proteome</keyword>
<evidence type="ECO:0000313" key="11">
    <source>
        <dbReference type="Proteomes" id="UP001596086"/>
    </source>
</evidence>
<accession>A0ABW0S4I7</accession>
<dbReference type="InterPro" id="IPR001567">
    <property type="entry name" value="Pept_M3A_M3B_dom"/>
</dbReference>
<sequence>MKQPLRLIVAASIALAYAATAIPAVAAPAAPASINVLDASNPFARASTLPFHYPVFDKIKDEHFKPAFEVGMRVHLLEVEAIANNRNAPTFDNTIVAMERAGQLLARVATTFSNLQGANTNDNLDAIDREMSPKLAAHQDAIFMNDKLWKRVKTLYDKRDALRLDAESKHLLERYHRDFVRAGAKLSAANKEKLKAYNGEIASLQSTFAQNVLKEANASALVVDTRAELAGLSDAEIDSAAAEAKKRGLDGKFVLVLGNTTGQAPLSSLTNRGTRERLMAASLARGSHGGDFDSRELVQRLTKLRAEKATLLGYPNFAAYSLEVETAKNPEAVNKLLGELALPAVNNAKREAAEIQKVIDAEVGKSEGGFQVGPQDWAFYTDKVRQQKYAFDESQLKPYFELNNVVLNGVFFAANKEFGISFKERKDLPVYDPDVRVFDVFDADGKQLAIFIMDYYARPNKQGGAWMNEYVTQSTLLGNHPVVANHLNIPKPPAGQPTLLTYDEVRTAFHEFGHALHGMFSSVKYPTFGGANTPRDFVEYPSQVNEMWATWPEVLANYAKHYQTGAAMPQELLDKVQASKKFNMGYITTEYLAASLLDQRWHQLTPKQIPTDVLGFEAAALKDAGVDFAPVPPRYRTTYFSHSFSLGYSAGYYAYLWSEKLDADTVEWFKENGGLLRKNGDHFRQTLLSRGGSADAMDLFRNFRGRDAQIQPLLERRGLTGNTQ</sequence>
<reference evidence="11" key="1">
    <citation type="journal article" date="2019" name="Int. J. Syst. Evol. Microbiol.">
        <title>The Global Catalogue of Microorganisms (GCM) 10K type strain sequencing project: providing services to taxonomists for standard genome sequencing and annotation.</title>
        <authorList>
            <consortium name="The Broad Institute Genomics Platform"/>
            <consortium name="The Broad Institute Genome Sequencing Center for Infectious Disease"/>
            <person name="Wu L."/>
            <person name="Ma J."/>
        </authorList>
    </citation>
    <scope>NUCLEOTIDE SEQUENCE [LARGE SCALE GENOMIC DNA]</scope>
    <source>
        <strain evidence="11">CGMCC 4.5798</strain>
    </source>
</reference>
<evidence type="ECO:0000256" key="5">
    <source>
        <dbReference type="ARBA" id="ARBA00022833"/>
    </source>
</evidence>
<dbReference type="Gene3D" id="1.10.1370.10">
    <property type="entry name" value="Neurolysin, domain 3"/>
    <property type="match status" value="1"/>
</dbReference>
<evidence type="ECO:0000256" key="3">
    <source>
        <dbReference type="ARBA" id="ARBA00022723"/>
    </source>
</evidence>
<keyword evidence="8" id="KW-0732">Signal</keyword>